<dbReference type="Gene3D" id="1.10.8.60">
    <property type="match status" value="1"/>
</dbReference>
<dbReference type="NCBIfam" id="TIGR00362">
    <property type="entry name" value="DnaA"/>
    <property type="match status" value="1"/>
</dbReference>
<keyword evidence="4 8" id="KW-0547">Nucleotide-binding</keyword>
<dbReference type="GO" id="GO:0006275">
    <property type="term" value="P:regulation of DNA replication"/>
    <property type="evidence" value="ECO:0007669"/>
    <property type="project" value="UniProtKB-UniRule"/>
</dbReference>
<reference evidence="14" key="1">
    <citation type="submission" date="2019-11" db="EMBL/GenBank/DDBJ databases">
        <authorList>
            <person name="Feng L."/>
        </authorList>
    </citation>
    <scope>NUCLEOTIDE SEQUENCE</scope>
    <source>
        <strain evidence="14">AundefinedLFYP135</strain>
    </source>
</reference>
<dbReference type="SUPFAM" id="SSF48295">
    <property type="entry name" value="TrpR-like"/>
    <property type="match status" value="1"/>
</dbReference>
<keyword evidence="2 8" id="KW-0963">Cytoplasm</keyword>
<evidence type="ECO:0000256" key="9">
    <source>
        <dbReference type="NCBIfam" id="TIGR00362"/>
    </source>
</evidence>
<dbReference type="Gene3D" id="3.40.50.300">
    <property type="entry name" value="P-loop containing nucleotide triphosphate hydrolases"/>
    <property type="match status" value="1"/>
</dbReference>
<dbReference type="Pfam" id="PF11638">
    <property type="entry name" value="DnaA_N"/>
    <property type="match status" value="1"/>
</dbReference>
<evidence type="ECO:0000256" key="10">
    <source>
        <dbReference type="RuleBase" id="RU000577"/>
    </source>
</evidence>
<keyword evidence="5 8" id="KW-0067">ATP-binding</keyword>
<dbReference type="InterPro" id="IPR020591">
    <property type="entry name" value="Chromosome_initiator_DnaA-like"/>
</dbReference>
<keyword evidence="3 8" id="KW-0235">DNA replication</keyword>
<dbReference type="GO" id="GO:0008289">
    <property type="term" value="F:lipid binding"/>
    <property type="evidence" value="ECO:0007669"/>
    <property type="project" value="UniProtKB-KW"/>
</dbReference>
<evidence type="ECO:0000256" key="5">
    <source>
        <dbReference type="ARBA" id="ARBA00022840"/>
    </source>
</evidence>
<gene>
    <name evidence="8 14" type="primary">dnaA</name>
    <name evidence="14" type="ORF">AULFYP135_01998</name>
</gene>
<evidence type="ECO:0000313" key="14">
    <source>
        <dbReference type="EMBL" id="VYT18320.1"/>
    </source>
</evidence>
<evidence type="ECO:0000256" key="8">
    <source>
        <dbReference type="HAMAP-Rule" id="MF_00377"/>
    </source>
</evidence>
<feature type="region of interest" description="Domain III, AAA+ region" evidence="8">
    <location>
        <begin position="110"/>
        <end position="326"/>
    </location>
</feature>
<dbReference type="Pfam" id="PF00308">
    <property type="entry name" value="Bac_DnaA"/>
    <property type="match status" value="1"/>
</dbReference>
<dbReference type="HAMAP" id="MF_00377">
    <property type="entry name" value="DnaA_bact"/>
    <property type="match status" value="1"/>
</dbReference>
<accession>A0A6N2UKT0</accession>
<dbReference type="SUPFAM" id="SSF52540">
    <property type="entry name" value="P-loop containing nucleoside triphosphate hydrolases"/>
    <property type="match status" value="1"/>
</dbReference>
<comment type="domain">
    <text evidence="8">Domain I is involved in oligomerization and binding regulators, domain II is flexibile and of varying length in different bacteria, domain III forms the AAA+ region, while domain IV binds dsDNA.</text>
</comment>
<protein>
    <recommendedName>
        <fullName evidence="8 9">Chromosomal replication initiator protein DnaA</fullName>
    </recommendedName>
</protein>
<proteinExistence type="inferred from homology"/>
<evidence type="ECO:0000256" key="1">
    <source>
        <dbReference type="ARBA" id="ARBA00006583"/>
    </source>
</evidence>
<evidence type="ECO:0000256" key="2">
    <source>
        <dbReference type="ARBA" id="ARBA00022490"/>
    </source>
</evidence>
<evidence type="ECO:0000256" key="11">
    <source>
        <dbReference type="RuleBase" id="RU004227"/>
    </source>
</evidence>
<dbReference type="SMART" id="SM00760">
    <property type="entry name" value="Bac_DnaA_C"/>
    <property type="match status" value="1"/>
</dbReference>
<dbReference type="CDD" id="cd00009">
    <property type="entry name" value="AAA"/>
    <property type="match status" value="1"/>
</dbReference>
<dbReference type="PANTHER" id="PTHR30050">
    <property type="entry name" value="CHROMOSOMAL REPLICATION INITIATOR PROTEIN DNAA"/>
    <property type="match status" value="1"/>
</dbReference>
<sequence>MESFKEVFSLVSDYCKGPDGVTEVAHSLWIKDIEPVKFENSTAYLRVSSQFKKEIIEEKYLPLLSRAFEHILGFSVNIKILCDSAPKQEPPESGMLSGYSQEELEKSSQGGDYEYTFSTFIVGPSNKFAHAASLAVAANPANAYNPLFIYGGSGLGKTHLLLAICAEIKKNKPETNIIYAKGEEFTNELIYAITTETTREFHDKYRLADVLLVDDIQFIGGKESTQEEFFHTFEALHQAGKQIVLTSDRPPKEIKTLEDRLRTRFEWGLLADIQPPDFETRIAIIRRKAELMDIQIPDEVAEYIANRLKNNIRQLEGAVKKLKAFKLLAGTPPSILIAQNAIRDILNDNQPVPVTVERIISEVGRTYGVSSADIRSTKRSAQISQARQISIYIVRDITQMSMSSIGEEFGGRDHSTIVYAIQQVEKNMKQDSRYKETVEDIIKNIRDS</sequence>
<dbReference type="CDD" id="cd06571">
    <property type="entry name" value="Bac_DnaA_C"/>
    <property type="match status" value="1"/>
</dbReference>
<dbReference type="Pfam" id="PF08299">
    <property type="entry name" value="Bac_DnaA_C"/>
    <property type="match status" value="1"/>
</dbReference>
<evidence type="ECO:0000256" key="3">
    <source>
        <dbReference type="ARBA" id="ARBA00022705"/>
    </source>
</evidence>
<feature type="binding site" evidence="8">
    <location>
        <position position="157"/>
    </location>
    <ligand>
        <name>ATP</name>
        <dbReference type="ChEBI" id="CHEBI:30616"/>
    </ligand>
</feature>
<evidence type="ECO:0000259" key="13">
    <source>
        <dbReference type="SMART" id="SM00760"/>
    </source>
</evidence>
<dbReference type="InterPro" id="IPR018312">
    <property type="entry name" value="Chromosome_initiator_DnaA_CS"/>
</dbReference>
<feature type="region of interest" description="Domain IV, binds dsDNA" evidence="8">
    <location>
        <begin position="327"/>
        <end position="448"/>
    </location>
</feature>
<feature type="domain" description="Chromosomal replication initiator DnaA C-terminal" evidence="13">
    <location>
        <begin position="355"/>
        <end position="424"/>
    </location>
</feature>
<evidence type="ECO:0000256" key="6">
    <source>
        <dbReference type="ARBA" id="ARBA00023121"/>
    </source>
</evidence>
<evidence type="ECO:0000256" key="4">
    <source>
        <dbReference type="ARBA" id="ARBA00022741"/>
    </source>
</evidence>
<dbReference type="GO" id="GO:0003688">
    <property type="term" value="F:DNA replication origin binding"/>
    <property type="evidence" value="ECO:0007669"/>
    <property type="project" value="UniProtKB-UniRule"/>
</dbReference>
<keyword evidence="7 8" id="KW-0238">DNA-binding</keyword>
<dbReference type="PRINTS" id="PR00051">
    <property type="entry name" value="DNAA"/>
</dbReference>
<dbReference type="InterPro" id="IPR038454">
    <property type="entry name" value="DnaA_N_sf"/>
</dbReference>
<dbReference type="GO" id="GO:0005886">
    <property type="term" value="C:plasma membrane"/>
    <property type="evidence" value="ECO:0007669"/>
    <property type="project" value="TreeGrafter"/>
</dbReference>
<keyword evidence="6 8" id="KW-0446">Lipid-binding</keyword>
<dbReference type="PANTHER" id="PTHR30050:SF2">
    <property type="entry name" value="CHROMOSOMAL REPLICATION INITIATOR PROTEIN DNAA"/>
    <property type="match status" value="1"/>
</dbReference>
<dbReference type="GO" id="GO:0005524">
    <property type="term" value="F:ATP binding"/>
    <property type="evidence" value="ECO:0007669"/>
    <property type="project" value="UniProtKB-UniRule"/>
</dbReference>
<feature type="region of interest" description="Domain I, interacts with DnaA modulators" evidence="8">
    <location>
        <begin position="1"/>
        <end position="90"/>
    </location>
</feature>
<dbReference type="EMBL" id="CACRSL010000003">
    <property type="protein sequence ID" value="VYT18320.1"/>
    <property type="molecule type" value="Genomic_DNA"/>
</dbReference>
<dbReference type="InterPro" id="IPR013159">
    <property type="entry name" value="DnaA_C"/>
</dbReference>
<dbReference type="InterPro" id="IPR024633">
    <property type="entry name" value="DnaA_N_dom"/>
</dbReference>
<dbReference type="InterPro" id="IPR003593">
    <property type="entry name" value="AAA+_ATPase"/>
</dbReference>
<feature type="binding site" evidence="8">
    <location>
        <position position="158"/>
    </location>
    <ligand>
        <name>ATP</name>
        <dbReference type="ChEBI" id="CHEBI:30616"/>
    </ligand>
</feature>
<comment type="subcellular location">
    <subcellularLocation>
        <location evidence="8">Cytoplasm</location>
    </subcellularLocation>
</comment>
<dbReference type="GO" id="GO:0006270">
    <property type="term" value="P:DNA replication initiation"/>
    <property type="evidence" value="ECO:0007669"/>
    <property type="project" value="UniProtKB-UniRule"/>
</dbReference>
<dbReference type="SMART" id="SM00382">
    <property type="entry name" value="AAA"/>
    <property type="match status" value="1"/>
</dbReference>
<evidence type="ECO:0000259" key="12">
    <source>
        <dbReference type="SMART" id="SM00382"/>
    </source>
</evidence>
<comment type="caution">
    <text evidence="8">Lacks conserved residue(s) required for the propagation of feature annotation.</text>
</comment>
<name>A0A6N2UKT0_9FIRM</name>
<organism evidence="14">
    <name type="scientific">uncultured Anaerotruncus sp</name>
    <dbReference type="NCBI Taxonomy" id="905011"/>
    <lineage>
        <taxon>Bacteria</taxon>
        <taxon>Bacillati</taxon>
        <taxon>Bacillota</taxon>
        <taxon>Clostridia</taxon>
        <taxon>Eubacteriales</taxon>
        <taxon>Oscillospiraceae</taxon>
        <taxon>Anaerotruncus</taxon>
        <taxon>environmental samples</taxon>
    </lineage>
</organism>
<feature type="binding site" evidence="8">
    <location>
        <position position="154"/>
    </location>
    <ligand>
        <name>ATP</name>
        <dbReference type="ChEBI" id="CHEBI:30616"/>
    </ligand>
</feature>
<comment type="function">
    <text evidence="8 10">Plays an essential role in the initiation and regulation of chromosomal replication. ATP-DnaA binds to the origin of replication (oriC) to initiate formation of the DNA replication initiation complex once per cell cycle. Binds the DnaA box (a 9 base pair repeat at the origin) and separates the double-stranded (ds)DNA. Forms a right-handed helical filament on oriC DNA; dsDNA binds to the exterior of the filament while single-stranded (ss)DNA is stabiized in the filament's interior. The ATP-DnaA-oriC complex binds and stabilizes one strand of the AT-rich DNA unwinding element (DUE), permitting loading of DNA polymerase. After initiation quickly degrades to an ADP-DnaA complex that is not apt for DNA replication. Binds acidic phospholipids.</text>
</comment>
<evidence type="ECO:0000256" key="7">
    <source>
        <dbReference type="ARBA" id="ARBA00023125"/>
    </source>
</evidence>
<dbReference type="InterPro" id="IPR001957">
    <property type="entry name" value="Chromosome_initiator_DnaA"/>
</dbReference>
<feature type="binding site" evidence="8">
    <location>
        <position position="156"/>
    </location>
    <ligand>
        <name>ATP</name>
        <dbReference type="ChEBI" id="CHEBI:30616"/>
    </ligand>
</feature>
<dbReference type="Gene3D" id="3.30.300.180">
    <property type="match status" value="1"/>
</dbReference>
<feature type="domain" description="AAA+ ATPase" evidence="12">
    <location>
        <begin position="143"/>
        <end position="271"/>
    </location>
</feature>
<dbReference type="InterPro" id="IPR010921">
    <property type="entry name" value="Trp_repressor/repl_initiator"/>
</dbReference>
<dbReference type="AlphaFoldDB" id="A0A6N2UKT0"/>
<dbReference type="Gene3D" id="1.10.1750.10">
    <property type="match status" value="1"/>
</dbReference>
<dbReference type="PROSITE" id="PS01008">
    <property type="entry name" value="DNAA"/>
    <property type="match status" value="1"/>
</dbReference>
<dbReference type="GO" id="GO:0005737">
    <property type="term" value="C:cytoplasm"/>
    <property type="evidence" value="ECO:0007669"/>
    <property type="project" value="UniProtKB-SubCell"/>
</dbReference>
<dbReference type="InterPro" id="IPR013317">
    <property type="entry name" value="DnaA_dom"/>
</dbReference>
<comment type="similarity">
    <text evidence="1 8 11">Belongs to the DnaA family.</text>
</comment>
<dbReference type="InterPro" id="IPR027417">
    <property type="entry name" value="P-loop_NTPase"/>
</dbReference>
<dbReference type="FunFam" id="3.40.50.300:FF:000668">
    <property type="entry name" value="Chromosomal replication initiator protein DnaA"/>
    <property type="match status" value="1"/>
</dbReference>
<comment type="subunit">
    <text evidence="8">Oligomerizes as a right-handed, spiral filament on DNA at oriC.</text>
</comment>